<evidence type="ECO:0000256" key="1">
    <source>
        <dbReference type="SAM" id="MobiDB-lite"/>
    </source>
</evidence>
<dbReference type="Proteomes" id="UP000094526">
    <property type="component" value="Unassembled WGS sequence"/>
</dbReference>
<feature type="region of interest" description="Disordered" evidence="1">
    <location>
        <begin position="49"/>
        <end position="186"/>
    </location>
</feature>
<dbReference type="VEuPathDB" id="FungiDB:CLCR_05766"/>
<feature type="compositionally biased region" description="Basic and acidic residues" evidence="1">
    <location>
        <begin position="75"/>
        <end position="86"/>
    </location>
</feature>
<dbReference type="AlphaFoldDB" id="A0A1C1C7R6"/>
<reference evidence="3" key="1">
    <citation type="submission" date="2015-07" db="EMBL/GenBank/DDBJ databases">
        <authorList>
            <person name="Teixeira M.M."/>
            <person name="Souza R.C."/>
            <person name="Almeida L.G."/>
            <person name="Vicente V.A."/>
            <person name="de Hoog S."/>
            <person name="Bocca A.L."/>
            <person name="de Almeida S.R."/>
            <person name="Vasconcelos A.T."/>
            <person name="Felipe M.S."/>
        </authorList>
    </citation>
    <scope>NUCLEOTIDE SEQUENCE [LARGE SCALE GENOMIC DNA]</scope>
    <source>
        <strain evidence="3">KSF</strain>
    </source>
</reference>
<dbReference type="eggNOG" id="ENOG502QQ4F">
    <property type="taxonomic scope" value="Eukaryota"/>
</dbReference>
<protein>
    <submittedName>
        <fullName evidence="2">Uncharacterized protein</fullName>
    </submittedName>
</protein>
<accession>A0A1C1C7R6</accession>
<sequence>MAYSRRSSDSDREYVLMPVKSVHGGSEYGGRGRRHHDLPIEVNNFLEVPHTRPRATSQGGGVAPAIINIGGGALTERDGRGRDHSRSRSHHRHHYRDGSSSSSSYSSERSRSRHRHRPERVRPDPERRPSSKRDPIDEEDLPYKFRKELDFAKAQRKEEEERRVMERIKRDREEERKRWKQEEEEEERRKRKEREAILLEAKLEKERKEKEQDELRKKILKDEEERREKEKQKKKAEEEEFERKVKEKFMNAAGHDGPQGRQTLKVYVLVSVGRQANGFTLLGITGYTPEEIEEVLHKKKAQRATLAIDLHRPTFIKVNRKYLHPDTLDHYGLPWEWDARDDEFIIIKRYIDHSLQDELFEHTRRLKERKLITGPYVKETKTITTLTPNTKGFVKKGDKMYVVREKSRTRSKSPGGWLLT</sequence>
<dbReference type="OrthoDB" id="6133115at2759"/>
<comment type="caution">
    <text evidence="2">The sequence shown here is derived from an EMBL/GenBank/DDBJ whole genome shotgun (WGS) entry which is preliminary data.</text>
</comment>
<name>A0A1C1C7R6_9EURO</name>
<keyword evidence="3" id="KW-1185">Reference proteome</keyword>
<dbReference type="EMBL" id="LGRB01000020">
    <property type="protein sequence ID" value="OCT44550.1"/>
    <property type="molecule type" value="Genomic_DNA"/>
</dbReference>
<evidence type="ECO:0000313" key="2">
    <source>
        <dbReference type="EMBL" id="OCT44550.1"/>
    </source>
</evidence>
<dbReference type="VEuPathDB" id="FungiDB:G647_07230"/>
<organism evidence="2 3">
    <name type="scientific">Cladophialophora carrionii</name>
    <dbReference type="NCBI Taxonomy" id="86049"/>
    <lineage>
        <taxon>Eukaryota</taxon>
        <taxon>Fungi</taxon>
        <taxon>Dikarya</taxon>
        <taxon>Ascomycota</taxon>
        <taxon>Pezizomycotina</taxon>
        <taxon>Eurotiomycetes</taxon>
        <taxon>Chaetothyriomycetidae</taxon>
        <taxon>Chaetothyriales</taxon>
        <taxon>Herpotrichiellaceae</taxon>
        <taxon>Cladophialophora</taxon>
    </lineage>
</organism>
<feature type="compositionally biased region" description="Low complexity" evidence="1">
    <location>
        <begin position="98"/>
        <end position="107"/>
    </location>
</feature>
<feature type="compositionally biased region" description="Basic and acidic residues" evidence="1">
    <location>
        <begin position="120"/>
        <end position="181"/>
    </location>
</feature>
<gene>
    <name evidence="2" type="ORF">CLCR_05766</name>
</gene>
<proteinExistence type="predicted"/>
<dbReference type="STRING" id="86049.A0A1C1C7R6"/>
<evidence type="ECO:0000313" key="3">
    <source>
        <dbReference type="Proteomes" id="UP000094526"/>
    </source>
</evidence>